<accession>A0B6E9</accession>
<dbReference type="Gene3D" id="3.90.1180.10">
    <property type="entry name" value="Ribosomal protein L13"/>
    <property type="match status" value="1"/>
</dbReference>
<protein>
    <recommendedName>
        <fullName evidence="4">Large ribosomal subunit protein uL13</fullName>
    </recommendedName>
</protein>
<evidence type="ECO:0000256" key="2">
    <source>
        <dbReference type="ARBA" id="ARBA00022980"/>
    </source>
</evidence>
<evidence type="ECO:0000256" key="5">
    <source>
        <dbReference type="RuleBase" id="RU003877"/>
    </source>
</evidence>
<dbReference type="GO" id="GO:0003735">
    <property type="term" value="F:structural constituent of ribosome"/>
    <property type="evidence" value="ECO:0007669"/>
    <property type="project" value="UniProtKB-UniRule"/>
</dbReference>
<dbReference type="Pfam" id="PF00572">
    <property type="entry name" value="Ribosomal_L13"/>
    <property type="match status" value="1"/>
</dbReference>
<name>A0B6E9_METTP</name>
<reference evidence="6 7" key="1">
    <citation type="submission" date="2006-10" db="EMBL/GenBank/DDBJ databases">
        <title>Complete sequence of Methanosaeta thermophila PT.</title>
        <authorList>
            <consortium name="US DOE Joint Genome Institute"/>
            <person name="Copeland A."/>
            <person name="Lucas S."/>
            <person name="Lapidus A."/>
            <person name="Barry K."/>
            <person name="Detter J.C."/>
            <person name="Glavina del Rio T."/>
            <person name="Hammon N."/>
            <person name="Israni S."/>
            <person name="Pitluck S."/>
            <person name="Chain P."/>
            <person name="Malfatti S."/>
            <person name="Shin M."/>
            <person name="Vergez L."/>
            <person name="Schmutz J."/>
            <person name="Larimer F."/>
            <person name="Land M."/>
            <person name="Hauser L."/>
            <person name="Kyrpides N."/>
            <person name="Kim E."/>
            <person name="Smith K.S."/>
            <person name="Ingram-Smith C."/>
            <person name="Richardson P."/>
        </authorList>
    </citation>
    <scope>NUCLEOTIDE SEQUENCE [LARGE SCALE GENOMIC DNA]</scope>
    <source>
        <strain evidence="7">DSM 6194 / JCM 14653 / NBRC 101360 / PT</strain>
    </source>
</reference>
<evidence type="ECO:0000256" key="1">
    <source>
        <dbReference type="ARBA" id="ARBA00006227"/>
    </source>
</evidence>
<dbReference type="AlphaFoldDB" id="A0B6E9"/>
<gene>
    <name evidence="4" type="primary">rpl13</name>
    <name evidence="6" type="ordered locus">Mthe_0482</name>
</gene>
<proteinExistence type="inferred from homology"/>
<dbReference type="PROSITE" id="PS00783">
    <property type="entry name" value="RIBOSOMAL_L13"/>
    <property type="match status" value="1"/>
</dbReference>
<dbReference type="GO" id="GO:0022625">
    <property type="term" value="C:cytosolic large ribosomal subunit"/>
    <property type="evidence" value="ECO:0007669"/>
    <property type="project" value="UniProtKB-UniRule"/>
</dbReference>
<dbReference type="NCBIfam" id="NF005004">
    <property type="entry name" value="PRK06394.1"/>
    <property type="match status" value="1"/>
</dbReference>
<dbReference type="CDD" id="cd00392">
    <property type="entry name" value="Ribosomal_L13"/>
    <property type="match status" value="1"/>
</dbReference>
<dbReference type="NCBIfam" id="TIGR01077">
    <property type="entry name" value="L13_A_E"/>
    <property type="match status" value="1"/>
</dbReference>
<keyword evidence="2 4" id="KW-0689">Ribosomal protein</keyword>
<comment type="function">
    <text evidence="4">This protein is one of the early assembly proteins of the 50S ribosomal subunit, although it is not seen to bind rRNA by itself. It is important during the early stages of 50S assembly.</text>
</comment>
<dbReference type="InterPro" id="IPR036899">
    <property type="entry name" value="Ribosomal_uL13_sf"/>
</dbReference>
<comment type="subunit">
    <text evidence="4">Part of the 50S ribosomal subunit.</text>
</comment>
<keyword evidence="7" id="KW-1185">Reference proteome</keyword>
<dbReference type="PANTHER" id="PTHR11545:SF3">
    <property type="entry name" value="LARGE RIBOSOMAL SUBUNIT PROTEIN UL13"/>
    <property type="match status" value="1"/>
</dbReference>
<dbReference type="InterPro" id="IPR023563">
    <property type="entry name" value="Ribosomal_uL13_CS"/>
</dbReference>
<dbReference type="EMBL" id="CP000477">
    <property type="protein sequence ID" value="ABK14273.1"/>
    <property type="molecule type" value="Genomic_DNA"/>
</dbReference>
<keyword evidence="3 4" id="KW-0687">Ribonucleoprotein</keyword>
<dbReference type="OrthoDB" id="7668at2157"/>
<dbReference type="GeneID" id="4463099"/>
<evidence type="ECO:0000256" key="4">
    <source>
        <dbReference type="HAMAP-Rule" id="MF_01366"/>
    </source>
</evidence>
<evidence type="ECO:0000313" key="7">
    <source>
        <dbReference type="Proteomes" id="UP000000674"/>
    </source>
</evidence>
<dbReference type="PANTHER" id="PTHR11545">
    <property type="entry name" value="RIBOSOMAL PROTEIN L13"/>
    <property type="match status" value="1"/>
</dbReference>
<dbReference type="HAMAP" id="MF_01366">
    <property type="entry name" value="Ribosomal_uL13"/>
    <property type="match status" value="1"/>
</dbReference>
<dbReference type="HOGENOM" id="CLU_076922_1_0_2"/>
<dbReference type="InterPro" id="IPR005823">
    <property type="entry name" value="Ribosomal_uL13_bac-type"/>
</dbReference>
<evidence type="ECO:0000313" key="6">
    <source>
        <dbReference type="EMBL" id="ABK14273.1"/>
    </source>
</evidence>
<dbReference type="RefSeq" id="WP_011695671.1">
    <property type="nucleotide sequence ID" value="NC_008553.1"/>
</dbReference>
<dbReference type="GO" id="GO:0006412">
    <property type="term" value="P:translation"/>
    <property type="evidence" value="ECO:0007669"/>
    <property type="project" value="UniProtKB-UniRule"/>
</dbReference>
<dbReference type="KEGG" id="mtp:Mthe_0482"/>
<dbReference type="SUPFAM" id="SSF52161">
    <property type="entry name" value="Ribosomal protein L13"/>
    <property type="match status" value="1"/>
</dbReference>
<dbReference type="Proteomes" id="UP000000674">
    <property type="component" value="Chromosome"/>
</dbReference>
<comment type="similarity">
    <text evidence="1 4 5">Belongs to the universal ribosomal protein uL13 family.</text>
</comment>
<dbReference type="PIRSF" id="PIRSF002181">
    <property type="entry name" value="Ribosomal_L13"/>
    <property type="match status" value="1"/>
</dbReference>
<dbReference type="InterPro" id="IPR005822">
    <property type="entry name" value="Ribosomal_uL13"/>
</dbReference>
<dbReference type="InterPro" id="IPR005755">
    <property type="entry name" value="Ribosomal_uL13_euk/arc"/>
</dbReference>
<organism evidence="6 7">
    <name type="scientific">Methanothrix thermoacetophila (strain DSM 6194 / JCM 14653 / NBRC 101360 / PT)</name>
    <name type="common">Methanosaeta thermophila</name>
    <dbReference type="NCBI Taxonomy" id="349307"/>
    <lineage>
        <taxon>Archaea</taxon>
        <taxon>Methanobacteriati</taxon>
        <taxon>Methanobacteriota</taxon>
        <taxon>Stenosarchaea group</taxon>
        <taxon>Methanomicrobia</taxon>
        <taxon>Methanotrichales</taxon>
        <taxon>Methanotrichaceae</taxon>
        <taxon>Methanothrix</taxon>
    </lineage>
</organism>
<evidence type="ECO:0000256" key="3">
    <source>
        <dbReference type="ARBA" id="ARBA00023274"/>
    </source>
</evidence>
<sequence length="136" mass="15402">MIFDATGLVMGRLASITAKCLLQGEEIRIVNAEKAIISGSKESVLREYREMLERGTREKGPYYPKRPDRILKRTVRGMLPYKTSRGREAMARLRVYVGVPPDLSGMAFEQPDKAKVKRTASYMELGELSRMLGSKF</sequence>
<dbReference type="STRING" id="349307.Mthe_0482"/>